<feature type="transmembrane region" description="Helical" evidence="1">
    <location>
        <begin position="68"/>
        <end position="96"/>
    </location>
</feature>
<evidence type="ECO:0000256" key="1">
    <source>
        <dbReference type="SAM" id="Phobius"/>
    </source>
</evidence>
<keyword evidence="1" id="KW-1133">Transmembrane helix</keyword>
<feature type="transmembrane region" description="Helical" evidence="1">
    <location>
        <begin position="283"/>
        <end position="302"/>
    </location>
</feature>
<organism evidence="2">
    <name type="scientific">Escherichia coli</name>
    <dbReference type="NCBI Taxonomy" id="562"/>
    <lineage>
        <taxon>Bacteria</taxon>
        <taxon>Pseudomonadati</taxon>
        <taxon>Pseudomonadota</taxon>
        <taxon>Gammaproteobacteria</taxon>
        <taxon>Enterobacterales</taxon>
        <taxon>Enterobacteriaceae</taxon>
        <taxon>Escherichia</taxon>
    </lineage>
</organism>
<feature type="transmembrane region" description="Helical" evidence="1">
    <location>
        <begin position="12"/>
        <end position="32"/>
    </location>
</feature>
<proteinExistence type="predicted"/>
<keyword evidence="1" id="KW-0472">Membrane</keyword>
<feature type="transmembrane region" description="Helical" evidence="1">
    <location>
        <begin position="190"/>
        <end position="206"/>
    </location>
</feature>
<feature type="transmembrane region" description="Helical" evidence="1">
    <location>
        <begin position="314"/>
        <end position="335"/>
    </location>
</feature>
<dbReference type="AlphaFoldDB" id="A0A0A8J4S6"/>
<reference evidence="2" key="1">
    <citation type="journal article" date="2014" name="DNA Res.">
        <title>A complete view of the genetic diversity of the Escherichia coli O-antigen biosynthesis gene cluster.</title>
        <authorList>
            <person name="Iguchi A."/>
            <person name="Iyoda S."/>
            <person name="Kikuchi T."/>
            <person name="Ogura Y."/>
            <person name="Katsura K."/>
            <person name="Ohnishi M."/>
            <person name="Hayashi T."/>
            <person name="Thomson N.R."/>
        </authorList>
    </citation>
    <scope>NUCLEOTIDE SEQUENCE</scope>
    <source>
        <strain evidence="2">H14</strain>
    </source>
</reference>
<feature type="transmembrane region" description="Helical" evidence="1">
    <location>
        <begin position="213"/>
        <end position="232"/>
    </location>
</feature>
<dbReference type="RefSeq" id="WP_053880137.1">
    <property type="nucleotide sequence ID" value="NZ_AP027850.1"/>
</dbReference>
<feature type="transmembrane region" description="Helical" evidence="1">
    <location>
        <begin position="108"/>
        <end position="129"/>
    </location>
</feature>
<accession>A0A0A8J4S6</accession>
<gene>
    <name evidence="2" type="primary">wzy</name>
</gene>
<feature type="transmembrane region" description="Helical" evidence="1">
    <location>
        <begin position="38"/>
        <end position="56"/>
    </location>
</feature>
<dbReference type="EMBL" id="AB812034">
    <property type="protein sequence ID" value="BAQ01266.1"/>
    <property type="molecule type" value="Genomic_DNA"/>
</dbReference>
<feature type="transmembrane region" description="Helical" evidence="1">
    <location>
        <begin position="158"/>
        <end position="184"/>
    </location>
</feature>
<evidence type="ECO:0000313" key="2">
    <source>
        <dbReference type="EMBL" id="BAQ01266.1"/>
    </source>
</evidence>
<sequence length="360" mass="41833">MVKEFKIKTDCYIIILWFFIAAFKILFNNILYFRDVEVIQFIITILFWLIGLVIILRRFLNHAIKLDTLLIVCSVLICLSILNANLLTFVFAVLVWSSISYLLDRRAFIFFYSASLFFLIITILISVALNEQVFYIDGRYGKVPTFGFENSNSFPQLLVIYLLISTSRLRTSIILGSIILFFAYMELKTRSMYMIIILYPLVILLLKFFKGKIICILPLVLIVLNFVMVLNLNNEYIKSLDVLLSYRLSYSLELINNLSFSQWFTGTSSELGIPMDMSYINLVYKYGIIATAMIVVLAMKALHVALSHSDSKVVAIIVCFFCYAFVENVLLNYYLNPTLYFIFYFYAKNKQREWLNNNAG</sequence>
<name>A0A0A8J4S6_ECOLX</name>
<protein>
    <submittedName>
        <fullName evidence="2">O-antigen polymerase</fullName>
    </submittedName>
</protein>
<keyword evidence="1" id="KW-0812">Transmembrane</keyword>